<evidence type="ECO:0000259" key="2">
    <source>
        <dbReference type="Pfam" id="PF23771"/>
    </source>
</evidence>
<reference evidence="3 4" key="1">
    <citation type="submission" date="2021-03" db="EMBL/GenBank/DDBJ databases">
        <title>Glycomyces sp. nov., a novel actinomycete isolated from soil.</title>
        <authorList>
            <person name="Yang X."/>
            <person name="Xu X."/>
        </authorList>
    </citation>
    <scope>NUCLEOTIDE SEQUENCE [LARGE SCALE GENOMIC DNA]</scope>
    <source>
        <strain evidence="3 4">NEAU-S30</strain>
    </source>
</reference>
<dbReference type="RefSeq" id="WP_208498733.1">
    <property type="nucleotide sequence ID" value="NZ_JAGFNP010000013.1"/>
</dbReference>
<accession>A0ABS3U8K0</accession>
<sequence length="427" mass="46835">MLAGLSVQRGFGGTVNQDELDALPLAGRARYAVLGVLQEAQRTRIDWVDAASDLEAASADPGWPAALAGVFDELGGDAALRAWEWGWMPREALSALRKSLSNEAVRAGAIMMRGQLTRYQDHQLSDRWRAHRDELADTAPFAGMAKASSGLGRWDRIVLWGATLEVLQFLNALPKIPKVEPLPGDLLITHGIGIAESSRVYEKIRALLAKAESTDSDAEAEAFTAKAQQLIARHSINEALLSEAGQGKRDPEALRVLIERPYEQPKSELLAQIADANHCRSVYWPEGGFTTVIGDRADLRSVELLFNSLLVQATAAMTRVGSIAAKRGKSQTRSFRQSFLASFAMRIGERLRESAADTEREYTAATGTDLVPVMRQRDERVDARTTELFPRLKLGRGTRITNYEGHIAGLEAADKARLTAPEPITRR</sequence>
<organism evidence="3 4">
    <name type="scientific">Glycomyces niveus</name>
    <dbReference type="NCBI Taxonomy" id="2820287"/>
    <lineage>
        <taxon>Bacteria</taxon>
        <taxon>Bacillati</taxon>
        <taxon>Actinomycetota</taxon>
        <taxon>Actinomycetes</taxon>
        <taxon>Glycomycetales</taxon>
        <taxon>Glycomycetaceae</taxon>
        <taxon>Glycomyces</taxon>
    </lineage>
</organism>
<evidence type="ECO:0000313" key="4">
    <source>
        <dbReference type="Proteomes" id="UP000681341"/>
    </source>
</evidence>
<gene>
    <name evidence="3" type="ORF">J5V16_19915</name>
</gene>
<dbReference type="EMBL" id="JAGFNP010000013">
    <property type="protein sequence ID" value="MBO3735104.1"/>
    <property type="molecule type" value="Genomic_DNA"/>
</dbReference>
<dbReference type="Proteomes" id="UP000681341">
    <property type="component" value="Unassembled WGS sequence"/>
</dbReference>
<dbReference type="InterPro" id="IPR024498">
    <property type="entry name" value="DUF2786"/>
</dbReference>
<feature type="domain" description="DUF7168" evidence="2">
    <location>
        <begin position="265"/>
        <end position="370"/>
    </location>
</feature>
<comment type="caution">
    <text evidence="3">The sequence shown here is derived from an EMBL/GenBank/DDBJ whole genome shotgun (WGS) entry which is preliminary data.</text>
</comment>
<dbReference type="Pfam" id="PF10979">
    <property type="entry name" value="DUF2786"/>
    <property type="match status" value="1"/>
</dbReference>
<keyword evidence="4" id="KW-1185">Reference proteome</keyword>
<dbReference type="Pfam" id="PF23771">
    <property type="entry name" value="DUF7168"/>
    <property type="match status" value="1"/>
</dbReference>
<evidence type="ECO:0000259" key="1">
    <source>
        <dbReference type="Pfam" id="PF10979"/>
    </source>
</evidence>
<feature type="domain" description="DUF2786" evidence="1">
    <location>
        <begin position="200"/>
        <end position="237"/>
    </location>
</feature>
<dbReference type="InterPro" id="IPR055592">
    <property type="entry name" value="DUF7168"/>
</dbReference>
<evidence type="ECO:0000313" key="3">
    <source>
        <dbReference type="EMBL" id="MBO3735104.1"/>
    </source>
</evidence>
<name>A0ABS3U8K0_9ACTN</name>
<protein>
    <submittedName>
        <fullName evidence="3">DUF2786 domain-containing protein</fullName>
    </submittedName>
</protein>
<proteinExistence type="predicted"/>